<reference evidence="1 2" key="1">
    <citation type="journal article" date="2019" name="Genome Biol. Evol.">
        <title>Insights into the evolution of the New World diploid cottons (Gossypium, subgenus Houzingenia) based on genome sequencing.</title>
        <authorList>
            <person name="Grover C.E."/>
            <person name="Arick M.A. 2nd"/>
            <person name="Thrash A."/>
            <person name="Conover J.L."/>
            <person name="Sanders W.S."/>
            <person name="Peterson D.G."/>
            <person name="Frelichowski J.E."/>
            <person name="Scheffler J.A."/>
            <person name="Scheffler B.E."/>
            <person name="Wendel J.F."/>
        </authorList>
    </citation>
    <scope>NUCLEOTIDE SEQUENCE [LARGE SCALE GENOMIC DNA]</scope>
    <source>
        <strain evidence="1">1</strain>
        <tissue evidence="1">Leaf</tissue>
    </source>
</reference>
<feature type="non-terminal residue" evidence="1">
    <location>
        <position position="1"/>
    </location>
</feature>
<organism evidence="1 2">
    <name type="scientific">Gossypium schwendimanii</name>
    <name type="common">Cotton</name>
    <dbReference type="NCBI Taxonomy" id="34291"/>
    <lineage>
        <taxon>Eukaryota</taxon>
        <taxon>Viridiplantae</taxon>
        <taxon>Streptophyta</taxon>
        <taxon>Embryophyta</taxon>
        <taxon>Tracheophyta</taxon>
        <taxon>Spermatophyta</taxon>
        <taxon>Magnoliopsida</taxon>
        <taxon>eudicotyledons</taxon>
        <taxon>Gunneridae</taxon>
        <taxon>Pentapetalae</taxon>
        <taxon>rosids</taxon>
        <taxon>malvids</taxon>
        <taxon>Malvales</taxon>
        <taxon>Malvaceae</taxon>
        <taxon>Malvoideae</taxon>
        <taxon>Gossypium</taxon>
    </lineage>
</organism>
<accession>A0A7J9L0N4</accession>
<sequence>ELAALTSGALLSNQSASVKWSLPPSNVVKVNVDTGFVLAQRKACSRVIIHDADGQILGACSRLTM</sequence>
<dbReference type="OrthoDB" id="1749932at2759"/>
<dbReference type="EMBL" id="JABFAF010000004">
    <property type="protein sequence ID" value="MBA0852315.1"/>
    <property type="molecule type" value="Genomic_DNA"/>
</dbReference>
<dbReference type="Proteomes" id="UP000593576">
    <property type="component" value="Unassembled WGS sequence"/>
</dbReference>
<gene>
    <name evidence="1" type="ORF">Goshw_003799</name>
</gene>
<evidence type="ECO:0000313" key="2">
    <source>
        <dbReference type="Proteomes" id="UP000593576"/>
    </source>
</evidence>
<keyword evidence="2" id="KW-1185">Reference proteome</keyword>
<proteinExistence type="predicted"/>
<evidence type="ECO:0008006" key="3">
    <source>
        <dbReference type="Google" id="ProtNLM"/>
    </source>
</evidence>
<name>A0A7J9L0N4_GOSSC</name>
<evidence type="ECO:0000313" key="1">
    <source>
        <dbReference type="EMBL" id="MBA0852315.1"/>
    </source>
</evidence>
<comment type="caution">
    <text evidence="1">The sequence shown here is derived from an EMBL/GenBank/DDBJ whole genome shotgun (WGS) entry which is preliminary data.</text>
</comment>
<dbReference type="AlphaFoldDB" id="A0A7J9L0N4"/>
<protein>
    <recommendedName>
        <fullName evidence="3">RNase H type-1 domain-containing protein</fullName>
    </recommendedName>
</protein>